<dbReference type="Proteomes" id="UP001215598">
    <property type="component" value="Unassembled WGS sequence"/>
</dbReference>
<feature type="compositionally biased region" description="Polar residues" evidence="1">
    <location>
        <begin position="482"/>
        <end position="492"/>
    </location>
</feature>
<dbReference type="EMBL" id="JARKIB010000183">
    <property type="protein sequence ID" value="KAJ7726897.1"/>
    <property type="molecule type" value="Genomic_DNA"/>
</dbReference>
<feature type="compositionally biased region" description="Low complexity" evidence="1">
    <location>
        <begin position="416"/>
        <end position="438"/>
    </location>
</feature>
<name>A0AAD7MPH2_9AGAR</name>
<comment type="caution">
    <text evidence="2">The sequence shown here is derived from an EMBL/GenBank/DDBJ whole genome shotgun (WGS) entry which is preliminary data.</text>
</comment>
<accession>A0AAD7MPH2</accession>
<feature type="compositionally biased region" description="Pro residues" evidence="1">
    <location>
        <begin position="351"/>
        <end position="361"/>
    </location>
</feature>
<protein>
    <submittedName>
        <fullName evidence="2">Uncharacterized protein</fullName>
    </submittedName>
</protein>
<feature type="compositionally biased region" description="Low complexity" evidence="1">
    <location>
        <begin position="469"/>
        <end position="481"/>
    </location>
</feature>
<feature type="compositionally biased region" description="Polar residues" evidence="1">
    <location>
        <begin position="363"/>
        <end position="375"/>
    </location>
</feature>
<organism evidence="2 3">
    <name type="scientific">Mycena metata</name>
    <dbReference type="NCBI Taxonomy" id="1033252"/>
    <lineage>
        <taxon>Eukaryota</taxon>
        <taxon>Fungi</taxon>
        <taxon>Dikarya</taxon>
        <taxon>Basidiomycota</taxon>
        <taxon>Agaricomycotina</taxon>
        <taxon>Agaricomycetes</taxon>
        <taxon>Agaricomycetidae</taxon>
        <taxon>Agaricales</taxon>
        <taxon>Marasmiineae</taxon>
        <taxon>Mycenaceae</taxon>
        <taxon>Mycena</taxon>
    </lineage>
</organism>
<feature type="region of interest" description="Disordered" evidence="1">
    <location>
        <begin position="274"/>
        <end position="314"/>
    </location>
</feature>
<gene>
    <name evidence="2" type="ORF">B0H16DRAFT_1735397</name>
</gene>
<evidence type="ECO:0000313" key="3">
    <source>
        <dbReference type="Proteomes" id="UP001215598"/>
    </source>
</evidence>
<evidence type="ECO:0000256" key="1">
    <source>
        <dbReference type="SAM" id="MobiDB-lite"/>
    </source>
</evidence>
<keyword evidence="3" id="KW-1185">Reference proteome</keyword>
<dbReference type="AlphaFoldDB" id="A0AAD7MPH2"/>
<feature type="region of interest" description="Disordered" evidence="1">
    <location>
        <begin position="343"/>
        <end position="380"/>
    </location>
</feature>
<feature type="compositionally biased region" description="Low complexity" evidence="1">
    <location>
        <begin position="275"/>
        <end position="297"/>
    </location>
</feature>
<reference evidence="2" key="1">
    <citation type="submission" date="2023-03" db="EMBL/GenBank/DDBJ databases">
        <title>Massive genome expansion in bonnet fungi (Mycena s.s.) driven by repeated elements and novel gene families across ecological guilds.</title>
        <authorList>
            <consortium name="Lawrence Berkeley National Laboratory"/>
            <person name="Harder C.B."/>
            <person name="Miyauchi S."/>
            <person name="Viragh M."/>
            <person name="Kuo A."/>
            <person name="Thoen E."/>
            <person name="Andreopoulos B."/>
            <person name="Lu D."/>
            <person name="Skrede I."/>
            <person name="Drula E."/>
            <person name="Henrissat B."/>
            <person name="Morin E."/>
            <person name="Kohler A."/>
            <person name="Barry K."/>
            <person name="LaButti K."/>
            <person name="Morin E."/>
            <person name="Salamov A."/>
            <person name="Lipzen A."/>
            <person name="Mereny Z."/>
            <person name="Hegedus B."/>
            <person name="Baldrian P."/>
            <person name="Stursova M."/>
            <person name="Weitz H."/>
            <person name="Taylor A."/>
            <person name="Grigoriev I.V."/>
            <person name="Nagy L.G."/>
            <person name="Martin F."/>
            <person name="Kauserud H."/>
        </authorList>
    </citation>
    <scope>NUCLEOTIDE SEQUENCE</scope>
    <source>
        <strain evidence="2">CBHHK182m</strain>
    </source>
</reference>
<evidence type="ECO:0000313" key="2">
    <source>
        <dbReference type="EMBL" id="KAJ7726897.1"/>
    </source>
</evidence>
<sequence length="506" mass="53228">MLLLACPVAVYILHKARRGTPFAEEAAGFGELILELGLGFLFGVFSTLWLKEHAPNAVSWSGNVLCTGIRWLALYIFHLVKAAWRGTAEQEAEEQMHQLFWKLAGWLKNAVYSVADTAYGILYSGAPDDALVVLNTTSVEDAPTHCMPNPLSIPNDGVAPVLEDILQSVWTNAPAALNDSDVAAIQDDVHPSEPWQLSDVVFPAAFCLLLGMVFLLFCERARSFLLRWTTPMKCAVHKVEREGEEEPALPQPTSAGAMPYESVRFVLLHQVVPQSATTSPSTSSPSSPNSGSTPASPILASVPAPPADVNLDDNAVESTAPSIPVSTSFPASPVFASPEIGYASTPRLRPLSPPPPRPCPSPKSQSTSGPASQFSPKLRAVPPRTAQIARRLLQLGVAAVASDAEVRVLQKWARAGSNTVSGSSSGGSHAAAAEGSDSCRAVEGSGARGDAEDVGGGSVGDGGDGEQTAVEAVHAGAEAHGNSGTASVLQDQGTEKMRMWRGSRWG</sequence>
<proteinExistence type="predicted"/>
<feature type="region of interest" description="Disordered" evidence="1">
    <location>
        <begin position="416"/>
        <end position="506"/>
    </location>
</feature>